<gene>
    <name evidence="1" type="ORF">CYCCA115_LOCUS19547</name>
</gene>
<dbReference type="Proteomes" id="UP001295423">
    <property type="component" value="Unassembled WGS sequence"/>
</dbReference>
<organism evidence="1 2">
    <name type="scientific">Cylindrotheca closterium</name>
    <dbReference type="NCBI Taxonomy" id="2856"/>
    <lineage>
        <taxon>Eukaryota</taxon>
        <taxon>Sar</taxon>
        <taxon>Stramenopiles</taxon>
        <taxon>Ochrophyta</taxon>
        <taxon>Bacillariophyta</taxon>
        <taxon>Bacillariophyceae</taxon>
        <taxon>Bacillariophycidae</taxon>
        <taxon>Bacillariales</taxon>
        <taxon>Bacillariaceae</taxon>
        <taxon>Cylindrotheca</taxon>
    </lineage>
</organism>
<accession>A0AAD2G4L0</accession>
<keyword evidence="2" id="KW-1185">Reference proteome</keyword>
<dbReference type="EMBL" id="CAKOGP040002092">
    <property type="protein sequence ID" value="CAJ1962141.1"/>
    <property type="molecule type" value="Genomic_DNA"/>
</dbReference>
<evidence type="ECO:0000313" key="2">
    <source>
        <dbReference type="Proteomes" id="UP001295423"/>
    </source>
</evidence>
<comment type="caution">
    <text evidence="1">The sequence shown here is derived from an EMBL/GenBank/DDBJ whole genome shotgun (WGS) entry which is preliminary data.</text>
</comment>
<sequence>MLPKSILSPLLGLVLTGMALVNLFQDFLQVQQNHWDDSSLLNGSAAVGFVSTATNPTRNNDLLSVVSDRITTTTTTTTTMLSFKDESRLGNGTKMSMYKTNYTFDRQDDAAMHLESTFDGFHDFLVDGPRRRPFSSGLAVTAELLMRQANSGSTSKNYDDGVSFFQSKGAYYAAAWLSTTETFLSNTKLDLQANRKKSERGWNMEAGTWVGIKGRKNHRTNDMLDFFVHHLSRYKGPYSVRGPDQESNWEMYLEGLDAMQYTYEERPFNNPSMDRNGRILVMCPYHGTSDNHSGQDEKRLHLNVTIKALARVFPNIVVTVCDDVNLNYVASESGLNEYLYDVLLVKNLSMAPILKCTHLPFLSNVQVRRLLQKGYYSTDQFDWIYYTESDQPPHLTSLNALLKETLYKNRTVVVPHRSHPIALPRDLNVSMASKQTKRFLEINSAKVLHRVDDLREYSCCFLGKNKTAWEAPDVELFQQYNGHAQVTGECNPFQLTCNICKFRNRTKAGPCRRGPNSIS</sequence>
<reference evidence="1" key="1">
    <citation type="submission" date="2023-08" db="EMBL/GenBank/DDBJ databases">
        <authorList>
            <person name="Audoor S."/>
            <person name="Bilcke G."/>
        </authorList>
    </citation>
    <scope>NUCLEOTIDE SEQUENCE</scope>
</reference>
<proteinExistence type="predicted"/>
<name>A0AAD2G4L0_9STRA</name>
<evidence type="ECO:0000313" key="1">
    <source>
        <dbReference type="EMBL" id="CAJ1962141.1"/>
    </source>
</evidence>
<protein>
    <submittedName>
        <fullName evidence="1">Uncharacterized protein</fullName>
    </submittedName>
</protein>
<dbReference type="AlphaFoldDB" id="A0AAD2G4L0"/>